<evidence type="ECO:0000256" key="5">
    <source>
        <dbReference type="HAMAP-Rule" id="MF_00902"/>
    </source>
</evidence>
<sequence length="288" mass="32352">MSDDNKLIKAIKDKGKTMEAEMSFFDHLEALRWHLIRASIAIVFFTILAFCFYDFVFDKVIMGPMDPQFFTYRMLCKLGDYLHRPGFCIDKIPGKIINTEMAGQFTLQINSALIIGITLGFPYLLWEIWRFVKPALHEKERKSASGFVFYASMLFVLGILFGYYVVTPESISFLAGYQVSKIIENTFTIDSYLSSVATLTLATGIVFELPIIVYVLSSLGVLTAKFMKSGRRYAVVAILVVAAVITPTPDILTMTVVAIPLFLLYEVGIVVAGVVEKRKLKKEELAAL</sequence>
<feature type="transmembrane region" description="Helical" evidence="5">
    <location>
        <begin position="147"/>
        <end position="166"/>
    </location>
</feature>
<dbReference type="EMBL" id="BAABFT010000009">
    <property type="protein sequence ID" value="GAA4329859.1"/>
    <property type="molecule type" value="Genomic_DNA"/>
</dbReference>
<comment type="subunit">
    <text evidence="5">Forms a complex with TatA.</text>
</comment>
<gene>
    <name evidence="5 6" type="primary">tatC</name>
    <name evidence="6" type="ORF">GCM10023149_34770</name>
</gene>
<keyword evidence="5" id="KW-0813">Transport</keyword>
<evidence type="ECO:0000313" key="7">
    <source>
        <dbReference type="Proteomes" id="UP001500582"/>
    </source>
</evidence>
<keyword evidence="2 5" id="KW-0812">Transmembrane</keyword>
<comment type="subcellular location">
    <subcellularLocation>
        <location evidence="5">Cell membrane</location>
        <topology evidence="5">Multi-pass membrane protein</topology>
    </subcellularLocation>
    <subcellularLocation>
        <location evidence="1">Membrane</location>
        <topology evidence="1">Multi-pass membrane protein</topology>
    </subcellularLocation>
</comment>
<evidence type="ECO:0000313" key="6">
    <source>
        <dbReference type="EMBL" id="GAA4329859.1"/>
    </source>
</evidence>
<dbReference type="PRINTS" id="PR01840">
    <property type="entry name" value="TATCFAMILY"/>
</dbReference>
<dbReference type="PANTHER" id="PTHR30371">
    <property type="entry name" value="SEC-INDEPENDENT PROTEIN TRANSLOCASE PROTEIN TATC"/>
    <property type="match status" value="1"/>
</dbReference>
<name>A0ABP8GTY1_9SPHI</name>
<feature type="transmembrane region" description="Helical" evidence="5">
    <location>
        <begin position="35"/>
        <end position="56"/>
    </location>
</feature>
<keyword evidence="7" id="KW-1185">Reference proteome</keyword>
<reference evidence="7" key="1">
    <citation type="journal article" date="2019" name="Int. J. Syst. Evol. Microbiol.">
        <title>The Global Catalogue of Microorganisms (GCM) 10K type strain sequencing project: providing services to taxonomists for standard genome sequencing and annotation.</title>
        <authorList>
            <consortium name="The Broad Institute Genomics Platform"/>
            <consortium name="The Broad Institute Genome Sequencing Center for Infectious Disease"/>
            <person name="Wu L."/>
            <person name="Ma J."/>
        </authorList>
    </citation>
    <scope>NUCLEOTIDE SEQUENCE [LARGE SCALE GENOMIC DNA]</scope>
    <source>
        <strain evidence="7">JCM 17705</strain>
    </source>
</reference>
<keyword evidence="4 5" id="KW-0472">Membrane</keyword>
<comment type="function">
    <text evidence="5">Part of the twin-arginine translocation (Tat) system that transports large folded proteins containing a characteristic twin-arginine motif in their signal peptide across membranes.</text>
</comment>
<accession>A0ABP8GTY1</accession>
<evidence type="ECO:0000256" key="1">
    <source>
        <dbReference type="ARBA" id="ARBA00004141"/>
    </source>
</evidence>
<keyword evidence="3 5" id="KW-1133">Transmembrane helix</keyword>
<dbReference type="Proteomes" id="UP001500582">
    <property type="component" value="Unassembled WGS sequence"/>
</dbReference>
<dbReference type="NCBIfam" id="TIGR00945">
    <property type="entry name" value="tatC"/>
    <property type="match status" value="1"/>
</dbReference>
<keyword evidence="5" id="KW-0653">Protein transport</keyword>
<dbReference type="InterPro" id="IPR002033">
    <property type="entry name" value="TatC"/>
</dbReference>
<feature type="transmembrane region" description="Helical" evidence="5">
    <location>
        <begin position="255"/>
        <end position="275"/>
    </location>
</feature>
<keyword evidence="5" id="KW-1003">Cell membrane</keyword>
<comment type="caution">
    <text evidence="6">The sequence shown here is derived from an EMBL/GenBank/DDBJ whole genome shotgun (WGS) entry which is preliminary data.</text>
</comment>
<dbReference type="HAMAP" id="MF_00902">
    <property type="entry name" value="TatC"/>
    <property type="match status" value="1"/>
</dbReference>
<protein>
    <recommendedName>
        <fullName evidence="5">Sec-independent protein translocase protein TatC</fullName>
    </recommendedName>
</protein>
<dbReference type="PANTHER" id="PTHR30371:SF0">
    <property type="entry name" value="SEC-INDEPENDENT PROTEIN TRANSLOCASE PROTEIN TATC, CHLOROPLASTIC-RELATED"/>
    <property type="match status" value="1"/>
</dbReference>
<evidence type="ECO:0000256" key="4">
    <source>
        <dbReference type="ARBA" id="ARBA00023136"/>
    </source>
</evidence>
<keyword evidence="5" id="KW-0811">Translocation</keyword>
<feature type="transmembrane region" description="Helical" evidence="5">
    <location>
        <begin position="233"/>
        <end position="249"/>
    </location>
</feature>
<feature type="transmembrane region" description="Helical" evidence="5">
    <location>
        <begin position="105"/>
        <end position="126"/>
    </location>
</feature>
<organism evidence="6 7">
    <name type="scientific">Mucilaginibacter gynuensis</name>
    <dbReference type="NCBI Taxonomy" id="1302236"/>
    <lineage>
        <taxon>Bacteria</taxon>
        <taxon>Pseudomonadati</taxon>
        <taxon>Bacteroidota</taxon>
        <taxon>Sphingobacteriia</taxon>
        <taxon>Sphingobacteriales</taxon>
        <taxon>Sphingobacteriaceae</taxon>
        <taxon>Mucilaginibacter</taxon>
    </lineage>
</organism>
<evidence type="ECO:0000256" key="3">
    <source>
        <dbReference type="ARBA" id="ARBA00022989"/>
    </source>
</evidence>
<dbReference type="RefSeq" id="WP_345212408.1">
    <property type="nucleotide sequence ID" value="NZ_BAABFT010000009.1"/>
</dbReference>
<dbReference type="Pfam" id="PF00902">
    <property type="entry name" value="TatC"/>
    <property type="match status" value="1"/>
</dbReference>
<proteinExistence type="inferred from homology"/>
<evidence type="ECO:0000256" key="2">
    <source>
        <dbReference type="ARBA" id="ARBA00022692"/>
    </source>
</evidence>
<comment type="similarity">
    <text evidence="5">Belongs to the TatC family.</text>
</comment>
<feature type="transmembrane region" description="Helical" evidence="5">
    <location>
        <begin position="196"/>
        <end position="221"/>
    </location>
</feature>